<dbReference type="OrthoDB" id="332676at2"/>
<comment type="similarity">
    <text evidence="1">Belongs to the AB hydrolase superfamily. AB hydrolase 4 family.</text>
</comment>
<feature type="active site" description="Charge relay system" evidence="4">
    <location>
        <position position="299"/>
    </location>
</feature>
<evidence type="ECO:0000259" key="5">
    <source>
        <dbReference type="Pfam" id="PF00561"/>
    </source>
</evidence>
<name>A0A177M8M3_METMH</name>
<dbReference type="NCBIfam" id="NF008218">
    <property type="entry name" value="PRK10985.1"/>
    <property type="match status" value="1"/>
</dbReference>
<evidence type="ECO:0000313" key="7">
    <source>
        <dbReference type="Proteomes" id="UP000078090"/>
    </source>
</evidence>
<organism evidence="6 7">
    <name type="scientific">Methylomonas methanica</name>
    <dbReference type="NCBI Taxonomy" id="421"/>
    <lineage>
        <taxon>Bacteria</taxon>
        <taxon>Pseudomonadati</taxon>
        <taxon>Pseudomonadota</taxon>
        <taxon>Gammaproteobacteria</taxon>
        <taxon>Methylococcales</taxon>
        <taxon>Methylococcaceae</taxon>
        <taxon>Methylomonas</taxon>
    </lineage>
</organism>
<feature type="active site" description="Charge relay system" evidence="4">
    <location>
        <position position="137"/>
    </location>
</feature>
<evidence type="ECO:0000256" key="2">
    <source>
        <dbReference type="ARBA" id="ARBA00022487"/>
    </source>
</evidence>
<gene>
    <name evidence="6" type="ORF">A1332_17415</name>
</gene>
<evidence type="ECO:0000313" key="6">
    <source>
        <dbReference type="EMBL" id="OAI01653.1"/>
    </source>
</evidence>
<proteinExistence type="inferred from homology"/>
<comment type="caution">
    <text evidence="6">The sequence shown here is derived from an EMBL/GenBank/DDBJ whole genome shotgun (WGS) entry which is preliminary data.</text>
</comment>
<dbReference type="InterPro" id="IPR000952">
    <property type="entry name" value="AB_hydrolase_4_CS"/>
</dbReference>
<dbReference type="GO" id="GO:0034338">
    <property type="term" value="F:short-chain carboxylesterase activity"/>
    <property type="evidence" value="ECO:0007669"/>
    <property type="project" value="TreeGrafter"/>
</dbReference>
<dbReference type="AlphaFoldDB" id="A0A177M8M3"/>
<dbReference type="PANTHER" id="PTHR10794:SF94">
    <property type="entry name" value="ESTERASE YHET-RELATED"/>
    <property type="match status" value="1"/>
</dbReference>
<keyword evidence="3 6" id="KW-0378">Hydrolase</keyword>
<dbReference type="RefSeq" id="WP_064009468.1">
    <property type="nucleotide sequence ID" value="NZ_LUUG01000088.1"/>
</dbReference>
<dbReference type="Pfam" id="PF00561">
    <property type="entry name" value="Abhydrolase_1"/>
    <property type="match status" value="1"/>
</dbReference>
<dbReference type="Gene3D" id="3.40.50.1820">
    <property type="entry name" value="alpha/beta hydrolase"/>
    <property type="match status" value="1"/>
</dbReference>
<dbReference type="Proteomes" id="UP000078090">
    <property type="component" value="Unassembled WGS sequence"/>
</dbReference>
<dbReference type="PIRSF" id="PIRSF005211">
    <property type="entry name" value="Ab_hydro_YheT"/>
    <property type="match status" value="1"/>
</dbReference>
<dbReference type="PROSITE" id="PS01133">
    <property type="entry name" value="UPF0017"/>
    <property type="match status" value="1"/>
</dbReference>
<dbReference type="InterPro" id="IPR029058">
    <property type="entry name" value="AB_hydrolase_fold"/>
</dbReference>
<evidence type="ECO:0000256" key="1">
    <source>
        <dbReference type="ARBA" id="ARBA00010884"/>
    </source>
</evidence>
<evidence type="ECO:0000256" key="3">
    <source>
        <dbReference type="ARBA" id="ARBA00022801"/>
    </source>
</evidence>
<evidence type="ECO:0000256" key="4">
    <source>
        <dbReference type="PIRSR" id="PIRSR005211-1"/>
    </source>
</evidence>
<keyword evidence="2" id="KW-0719">Serine esterase</keyword>
<dbReference type="GO" id="GO:0047372">
    <property type="term" value="F:monoacylglycerol lipase activity"/>
    <property type="evidence" value="ECO:0007669"/>
    <property type="project" value="TreeGrafter"/>
</dbReference>
<dbReference type="InterPro" id="IPR050960">
    <property type="entry name" value="AB_hydrolase_4_sf"/>
</dbReference>
<reference evidence="6 7" key="1">
    <citation type="submission" date="2016-03" db="EMBL/GenBank/DDBJ databases">
        <authorList>
            <person name="Ploux O."/>
        </authorList>
    </citation>
    <scope>NUCLEOTIDE SEQUENCE [LARGE SCALE GENOMIC DNA]</scope>
    <source>
        <strain evidence="6 7">R-45363</strain>
    </source>
</reference>
<feature type="domain" description="AB hydrolase-1" evidence="5">
    <location>
        <begin position="57"/>
        <end position="303"/>
    </location>
</feature>
<dbReference type="EMBL" id="LUUG01000088">
    <property type="protein sequence ID" value="OAI01653.1"/>
    <property type="molecule type" value="Genomic_DNA"/>
</dbReference>
<dbReference type="InterPro" id="IPR000073">
    <property type="entry name" value="AB_hydrolase_1"/>
</dbReference>
<accession>A0A177M8M3</accession>
<dbReference type="SUPFAM" id="SSF53474">
    <property type="entry name" value="alpha/beta-Hydrolases"/>
    <property type="match status" value="1"/>
</dbReference>
<feature type="active site" description="Charge relay system" evidence="4">
    <location>
        <position position="271"/>
    </location>
</feature>
<protein>
    <submittedName>
        <fullName evidence="6">Alpha/beta hydrolase</fullName>
    </submittedName>
</protein>
<dbReference type="InterPro" id="IPR012020">
    <property type="entry name" value="ABHD4"/>
</dbReference>
<sequence length="340" mass="38629">MHNAFRPAWWLNSPHLQTIYPAFLRRITPPAGIRRERLDTPDGDFLDIDWIDNDDRPLVILLHGLAGSSRSGYIKGLQHSLLAADFASVALNFRGCSGEMNRMARCYHSGETEDIDFLYKTLRRRFPDRVMVALGFSLGGNVLLKWLGEQGDKLELSAAVAVSVPLLLNECADKLDRGFSKLYRDYLLRELKQYMRVKLRHLQRIGQHEQADRIIKLGDLSGIKSFWQYDDKVVAGLHGFKDAHDYYRRSSSRQFLKHIRVPTLVLQAKDDPFMTERVLPASAELSDQVQLEVCAGGGHVGFVGGSLLRPEYWVEERIGEFLRRHLPSATAGQNTLGREA</sequence>
<dbReference type="PANTHER" id="PTHR10794">
    <property type="entry name" value="ABHYDROLASE DOMAIN-CONTAINING PROTEIN"/>
    <property type="match status" value="1"/>
</dbReference>